<dbReference type="HOGENOM" id="CLU_027420_3_1_9"/>
<dbReference type="SMART" id="SM01209">
    <property type="entry name" value="GARS_A"/>
    <property type="match status" value="1"/>
</dbReference>
<keyword evidence="6" id="KW-0479">Metal-binding</keyword>
<dbReference type="GO" id="GO:0046872">
    <property type="term" value="F:metal ion binding"/>
    <property type="evidence" value="ECO:0007669"/>
    <property type="project" value="UniProtKB-KW"/>
</dbReference>
<dbReference type="RefSeq" id="WP_014062444.1">
    <property type="nucleotide sequence ID" value="NC_015958.1"/>
</dbReference>
<dbReference type="Pfam" id="PF02843">
    <property type="entry name" value="GARS_C"/>
    <property type="match status" value="1"/>
</dbReference>
<evidence type="ECO:0000256" key="2">
    <source>
        <dbReference type="ARBA" id="ARBA00001946"/>
    </source>
</evidence>
<dbReference type="PANTHER" id="PTHR43472:SF1">
    <property type="entry name" value="PHOSPHORIBOSYLAMINE--GLYCINE LIGASE, CHLOROPLASTIC"/>
    <property type="match status" value="1"/>
</dbReference>
<dbReference type="InterPro" id="IPR020562">
    <property type="entry name" value="PRibGlycinamide_synth_N"/>
</dbReference>
<dbReference type="SUPFAM" id="SSF52440">
    <property type="entry name" value="PreATP-grasp domain"/>
    <property type="match status" value="1"/>
</dbReference>
<keyword evidence="18" id="KW-1185">Reference proteome</keyword>
<dbReference type="PROSITE" id="PS00184">
    <property type="entry name" value="GARS"/>
    <property type="match status" value="1"/>
</dbReference>
<comment type="catalytic activity">
    <reaction evidence="14">
        <text>5-phospho-beta-D-ribosylamine + glycine + ATP = N(1)-(5-phospho-beta-D-ribosyl)glycinamide + ADP + phosphate + H(+)</text>
        <dbReference type="Rhea" id="RHEA:17453"/>
        <dbReference type="ChEBI" id="CHEBI:15378"/>
        <dbReference type="ChEBI" id="CHEBI:30616"/>
        <dbReference type="ChEBI" id="CHEBI:43474"/>
        <dbReference type="ChEBI" id="CHEBI:57305"/>
        <dbReference type="ChEBI" id="CHEBI:58681"/>
        <dbReference type="ChEBI" id="CHEBI:143788"/>
        <dbReference type="ChEBI" id="CHEBI:456216"/>
        <dbReference type="EC" id="6.3.4.13"/>
    </reaction>
</comment>
<dbReference type="PROSITE" id="PS50975">
    <property type="entry name" value="ATP_GRASP"/>
    <property type="match status" value="1"/>
</dbReference>
<dbReference type="KEGG" id="twi:Thewi_0678"/>
<protein>
    <recommendedName>
        <fullName evidence="4 14">Phosphoribosylamine--glycine ligase</fullName>
        <ecNumber evidence="4 14">6.3.4.13</ecNumber>
    </recommendedName>
    <alternativeName>
        <fullName evidence="14">GARS</fullName>
    </alternativeName>
    <alternativeName>
        <fullName evidence="12 14">Glycinamide ribonucleotide synthetase</fullName>
    </alternativeName>
    <alternativeName>
        <fullName evidence="13 14">Phosphoribosylglycinamide synthetase</fullName>
    </alternativeName>
</protein>
<dbReference type="HAMAP" id="MF_00138">
    <property type="entry name" value="GARS"/>
    <property type="match status" value="1"/>
</dbReference>
<dbReference type="InterPro" id="IPR011761">
    <property type="entry name" value="ATP-grasp"/>
</dbReference>
<evidence type="ECO:0000256" key="8">
    <source>
        <dbReference type="ARBA" id="ARBA00022755"/>
    </source>
</evidence>
<name>G2MSR6_9THEO</name>
<sequence>MKVLVIGGGGREHAIVHKLSQSPKVDKIYCAPGNAGIGLLAECVDIKVGDIEKLKEFAIKNNIDLTVVGPEMPLVQGIVDEFEKVGLKIFGPNKSAAAIEGSKYFTKQLLSKYNILTGRFKAFDKYQEALKFLKETWYPAVMKADGLAQGKGVFIVKDFIEAKEALDLMMKKRIFGASGDIIIIEEMLFGKEASVFAFTDGENILPMVSAMDYKKIYEGDKGPNTGGMGSIAPNPYLEEETLKEVMESILKPMVKALQKEGIVYKGVLYAGLMLTKEGPKVLEFNARFGDPETQVVLPLLKTDLIDIMEATIEGKLDKIQIEWEDKKAACAVAVSNGYPGEYQTGFEITGLEKVKEAFVYHAGTVLKDGKIVTSGGRVLAVTSIGDSYEEAREKVYREIKKISFKGMYYRKDIALVSQV</sequence>
<keyword evidence="9 15" id="KW-0067">ATP-binding</keyword>
<dbReference type="Pfam" id="PF02844">
    <property type="entry name" value="GARS_N"/>
    <property type="match status" value="1"/>
</dbReference>
<dbReference type="InterPro" id="IPR000115">
    <property type="entry name" value="PRibGlycinamide_synth"/>
</dbReference>
<evidence type="ECO:0000256" key="3">
    <source>
        <dbReference type="ARBA" id="ARBA00005174"/>
    </source>
</evidence>
<dbReference type="FunFam" id="3.30.470.20:FF:000018">
    <property type="entry name" value="Trifunctional purine biosynthetic protein adenosine-3"/>
    <property type="match status" value="1"/>
</dbReference>
<accession>G2MSR6</accession>
<dbReference type="EC" id="6.3.4.13" evidence="4 14"/>
<dbReference type="Gene3D" id="3.30.1490.20">
    <property type="entry name" value="ATP-grasp fold, A domain"/>
    <property type="match status" value="1"/>
</dbReference>
<dbReference type="SUPFAM" id="SSF56059">
    <property type="entry name" value="Glutathione synthetase ATP-binding domain-like"/>
    <property type="match status" value="1"/>
</dbReference>
<dbReference type="UniPathway" id="UPA00074">
    <property type="reaction ID" value="UER00125"/>
</dbReference>
<dbReference type="Pfam" id="PF01071">
    <property type="entry name" value="GARS_A"/>
    <property type="match status" value="1"/>
</dbReference>
<proteinExistence type="inferred from homology"/>
<comment type="cofactor">
    <cofactor evidence="1">
        <name>Mn(2+)</name>
        <dbReference type="ChEBI" id="CHEBI:29035"/>
    </cofactor>
</comment>
<evidence type="ECO:0000313" key="17">
    <source>
        <dbReference type="EMBL" id="AEM78131.1"/>
    </source>
</evidence>
<dbReference type="Gene3D" id="3.40.50.20">
    <property type="match status" value="1"/>
</dbReference>
<evidence type="ECO:0000313" key="18">
    <source>
        <dbReference type="Proteomes" id="UP000008276"/>
    </source>
</evidence>
<dbReference type="SMART" id="SM01210">
    <property type="entry name" value="GARS_C"/>
    <property type="match status" value="1"/>
</dbReference>
<gene>
    <name evidence="14" type="primary">purD</name>
    <name evidence="17" type="ORF">Thewi_0678</name>
</gene>
<dbReference type="InterPro" id="IPR037123">
    <property type="entry name" value="PRibGlycinamide_synth_C_sf"/>
</dbReference>
<evidence type="ECO:0000256" key="4">
    <source>
        <dbReference type="ARBA" id="ARBA00013255"/>
    </source>
</evidence>
<feature type="domain" description="ATP-grasp" evidence="16">
    <location>
        <begin position="107"/>
        <end position="313"/>
    </location>
</feature>
<dbReference type="GO" id="GO:0004637">
    <property type="term" value="F:phosphoribosylamine-glycine ligase activity"/>
    <property type="evidence" value="ECO:0007669"/>
    <property type="project" value="UniProtKB-UniRule"/>
</dbReference>
<evidence type="ECO:0000256" key="6">
    <source>
        <dbReference type="ARBA" id="ARBA00022723"/>
    </source>
</evidence>
<evidence type="ECO:0000256" key="11">
    <source>
        <dbReference type="ARBA" id="ARBA00038345"/>
    </source>
</evidence>
<dbReference type="NCBIfam" id="TIGR00877">
    <property type="entry name" value="purD"/>
    <property type="match status" value="1"/>
</dbReference>
<evidence type="ECO:0000256" key="10">
    <source>
        <dbReference type="ARBA" id="ARBA00023211"/>
    </source>
</evidence>
<dbReference type="InterPro" id="IPR020561">
    <property type="entry name" value="PRibGlycinamid_synth_ATP-grasp"/>
</dbReference>
<dbReference type="InterPro" id="IPR020560">
    <property type="entry name" value="PRibGlycinamide_synth_C-dom"/>
</dbReference>
<comment type="similarity">
    <text evidence="11 14">Belongs to the GARS family.</text>
</comment>
<comment type="pathway">
    <text evidence="3 14">Purine metabolism; IMP biosynthesis via de novo pathway; N(1)-(5-phospho-D-ribosyl)glycinamide from 5-phospho-alpha-D-ribose 1-diphosphate: step 2/2.</text>
</comment>
<keyword evidence="5 14" id="KW-0436">Ligase</keyword>
<dbReference type="InterPro" id="IPR020559">
    <property type="entry name" value="PRibGlycinamide_synth_CS"/>
</dbReference>
<dbReference type="GO" id="GO:0006189">
    <property type="term" value="P:'de novo' IMP biosynthetic process"/>
    <property type="evidence" value="ECO:0007669"/>
    <property type="project" value="UniProtKB-UniRule"/>
</dbReference>
<keyword evidence="8 14" id="KW-0658">Purine biosynthesis</keyword>
<keyword evidence="10" id="KW-0464">Manganese</keyword>
<comment type="cofactor">
    <cofactor evidence="2">
        <name>Mg(2+)</name>
        <dbReference type="ChEBI" id="CHEBI:18420"/>
    </cofactor>
</comment>
<reference evidence="17 18" key="1">
    <citation type="submission" date="2011-08" db="EMBL/GenBank/DDBJ databases">
        <title>Complete sequence of Thermoanaerobacter wiegelii Rt8.B1.</title>
        <authorList>
            <consortium name="US DOE Joint Genome Institute"/>
            <person name="Lucas S."/>
            <person name="Han J."/>
            <person name="Lapidus A."/>
            <person name="Cheng J.-F."/>
            <person name="Goodwin L."/>
            <person name="Pitluck S."/>
            <person name="Peters L."/>
            <person name="Mikhailova N."/>
            <person name="Zeytun A."/>
            <person name="Daligault H."/>
            <person name="Detter J.C."/>
            <person name="Han C."/>
            <person name="Tapia R."/>
            <person name="Land M."/>
            <person name="Hauser L."/>
            <person name="Kyrpides N."/>
            <person name="Ivanova N."/>
            <person name="Pagani I."/>
            <person name="Hemme C."/>
            <person name="Woyke T."/>
        </authorList>
    </citation>
    <scope>NUCLEOTIDE SEQUENCE [LARGE SCALE GENOMIC DNA]</scope>
    <source>
        <strain evidence="17 18">Rt8.B1</strain>
    </source>
</reference>
<dbReference type="PANTHER" id="PTHR43472">
    <property type="entry name" value="PHOSPHORIBOSYLAMINE--GLYCINE LIGASE"/>
    <property type="match status" value="1"/>
</dbReference>
<dbReference type="Gene3D" id="3.30.470.20">
    <property type="entry name" value="ATP-grasp fold, B domain"/>
    <property type="match status" value="1"/>
</dbReference>
<dbReference type="AlphaFoldDB" id="G2MSR6"/>
<dbReference type="SUPFAM" id="SSF51246">
    <property type="entry name" value="Rudiment single hybrid motif"/>
    <property type="match status" value="1"/>
</dbReference>
<dbReference type="eggNOG" id="COG0151">
    <property type="taxonomic scope" value="Bacteria"/>
</dbReference>
<dbReference type="Gene3D" id="3.90.600.10">
    <property type="entry name" value="Phosphoribosylglycinamide synthetase, C-terminal domain"/>
    <property type="match status" value="1"/>
</dbReference>
<evidence type="ECO:0000256" key="12">
    <source>
        <dbReference type="ARBA" id="ARBA00042242"/>
    </source>
</evidence>
<dbReference type="FunFam" id="3.40.50.20:FF:000006">
    <property type="entry name" value="Phosphoribosylamine--glycine ligase, chloroplastic"/>
    <property type="match status" value="1"/>
</dbReference>
<evidence type="ECO:0000259" key="16">
    <source>
        <dbReference type="PROSITE" id="PS50975"/>
    </source>
</evidence>
<organism evidence="17 18">
    <name type="scientific">Thermoanaerobacter wiegelii Rt8.B1</name>
    <dbReference type="NCBI Taxonomy" id="697303"/>
    <lineage>
        <taxon>Bacteria</taxon>
        <taxon>Bacillati</taxon>
        <taxon>Bacillota</taxon>
        <taxon>Clostridia</taxon>
        <taxon>Thermoanaerobacterales</taxon>
        <taxon>Thermoanaerobacteraceae</taxon>
        <taxon>Thermoanaerobacter</taxon>
    </lineage>
</organism>
<evidence type="ECO:0000256" key="15">
    <source>
        <dbReference type="PROSITE-ProRule" id="PRU00409"/>
    </source>
</evidence>
<dbReference type="STRING" id="697303.Thewi_0678"/>
<dbReference type="InterPro" id="IPR013815">
    <property type="entry name" value="ATP_grasp_subdomain_1"/>
</dbReference>
<evidence type="ECO:0000256" key="13">
    <source>
        <dbReference type="ARBA" id="ARBA00042864"/>
    </source>
</evidence>
<dbReference type="InterPro" id="IPR016185">
    <property type="entry name" value="PreATP-grasp_dom_sf"/>
</dbReference>
<dbReference type="GO" id="GO:0009113">
    <property type="term" value="P:purine nucleobase biosynthetic process"/>
    <property type="evidence" value="ECO:0007669"/>
    <property type="project" value="InterPro"/>
</dbReference>
<dbReference type="Proteomes" id="UP000008276">
    <property type="component" value="Chromosome"/>
</dbReference>
<evidence type="ECO:0000256" key="14">
    <source>
        <dbReference type="HAMAP-Rule" id="MF_00138"/>
    </source>
</evidence>
<dbReference type="InterPro" id="IPR011054">
    <property type="entry name" value="Rudment_hybrid_motif"/>
</dbReference>
<dbReference type="FunFam" id="3.90.600.10:FF:000001">
    <property type="entry name" value="Trifunctional purine biosynthetic protein adenosine-3"/>
    <property type="match status" value="1"/>
</dbReference>
<evidence type="ECO:0000256" key="5">
    <source>
        <dbReference type="ARBA" id="ARBA00022598"/>
    </source>
</evidence>
<evidence type="ECO:0000256" key="1">
    <source>
        <dbReference type="ARBA" id="ARBA00001936"/>
    </source>
</evidence>
<dbReference type="EMBL" id="CP002991">
    <property type="protein sequence ID" value="AEM78131.1"/>
    <property type="molecule type" value="Genomic_DNA"/>
</dbReference>
<evidence type="ECO:0000256" key="7">
    <source>
        <dbReference type="ARBA" id="ARBA00022741"/>
    </source>
</evidence>
<evidence type="ECO:0000256" key="9">
    <source>
        <dbReference type="ARBA" id="ARBA00022840"/>
    </source>
</evidence>
<dbReference type="GO" id="GO:0005524">
    <property type="term" value="F:ATP binding"/>
    <property type="evidence" value="ECO:0007669"/>
    <property type="project" value="UniProtKB-UniRule"/>
</dbReference>
<keyword evidence="7 15" id="KW-0547">Nucleotide-binding</keyword>